<dbReference type="PROSITE" id="PS51318">
    <property type="entry name" value="TAT"/>
    <property type="match status" value="1"/>
</dbReference>
<proteinExistence type="predicted"/>
<reference evidence="2 3" key="1">
    <citation type="submission" date="2019-12" db="EMBL/GenBank/DDBJ databases">
        <authorList>
            <person name="Huq M.A."/>
        </authorList>
    </citation>
    <scope>NUCLEOTIDE SEQUENCE [LARGE SCALE GENOMIC DNA]</scope>
    <source>
        <strain evidence="2 3">MAH-18</strain>
    </source>
</reference>
<sequence>MTTRSTLRTALAFTAAVAALYAGTAALPSAEADSQTAPRTTTLTFEVPDCEGCELSLVQSRWDDDARYGVRTWNGPDATVEDGTATVTVRTSRTWGLSVLVSTPWDGQLAAETTVAWRYAGHDVGDEVTFADARDERKASACWEGTRRGDVTIPLTVRQVRVEGVHGPVAGTIAFATETQSWLQPMRRTFRGVLASQDVNVCGPRA</sequence>
<evidence type="ECO:0000313" key="2">
    <source>
        <dbReference type="EMBL" id="MVQ48156.1"/>
    </source>
</evidence>
<dbReference type="EMBL" id="WSEK01000004">
    <property type="protein sequence ID" value="MVQ48156.1"/>
    <property type="molecule type" value="Genomic_DNA"/>
</dbReference>
<feature type="chain" id="PRO_5038982203" description="DUF1349 domain-containing protein" evidence="1">
    <location>
        <begin position="22"/>
        <end position="206"/>
    </location>
</feature>
<keyword evidence="3" id="KW-1185">Reference proteome</keyword>
<dbReference type="AlphaFoldDB" id="A0A6L6XNI3"/>
<gene>
    <name evidence="2" type="ORF">GON03_03110</name>
</gene>
<keyword evidence="1" id="KW-0732">Signal</keyword>
<evidence type="ECO:0000313" key="3">
    <source>
        <dbReference type="Proteomes" id="UP000473525"/>
    </source>
</evidence>
<protein>
    <recommendedName>
        <fullName evidence="4">DUF1349 domain-containing protein</fullName>
    </recommendedName>
</protein>
<dbReference type="Proteomes" id="UP000473525">
    <property type="component" value="Unassembled WGS sequence"/>
</dbReference>
<accession>A0A6L6XNI3</accession>
<comment type="caution">
    <text evidence="2">The sequence shown here is derived from an EMBL/GenBank/DDBJ whole genome shotgun (WGS) entry which is preliminary data.</text>
</comment>
<dbReference type="InterPro" id="IPR006311">
    <property type="entry name" value="TAT_signal"/>
</dbReference>
<feature type="signal peptide" evidence="1">
    <location>
        <begin position="1"/>
        <end position="21"/>
    </location>
</feature>
<evidence type="ECO:0008006" key="4">
    <source>
        <dbReference type="Google" id="ProtNLM"/>
    </source>
</evidence>
<evidence type="ECO:0000256" key="1">
    <source>
        <dbReference type="SAM" id="SignalP"/>
    </source>
</evidence>
<organism evidence="2 3">
    <name type="scientific">Nocardioides agri</name>
    <dbReference type="NCBI Taxonomy" id="2682843"/>
    <lineage>
        <taxon>Bacteria</taxon>
        <taxon>Bacillati</taxon>
        <taxon>Actinomycetota</taxon>
        <taxon>Actinomycetes</taxon>
        <taxon>Propionibacteriales</taxon>
        <taxon>Nocardioidaceae</taxon>
        <taxon>Nocardioides</taxon>
    </lineage>
</organism>
<name>A0A6L6XNI3_9ACTN</name>
<dbReference type="RefSeq" id="WP_157340226.1">
    <property type="nucleotide sequence ID" value="NZ_WSEK01000004.1"/>
</dbReference>